<name>A0A5C7IYZ2_9ROSI</name>
<organism evidence="2 3">
    <name type="scientific">Acer yangbiense</name>
    <dbReference type="NCBI Taxonomy" id="1000413"/>
    <lineage>
        <taxon>Eukaryota</taxon>
        <taxon>Viridiplantae</taxon>
        <taxon>Streptophyta</taxon>
        <taxon>Embryophyta</taxon>
        <taxon>Tracheophyta</taxon>
        <taxon>Spermatophyta</taxon>
        <taxon>Magnoliopsida</taxon>
        <taxon>eudicotyledons</taxon>
        <taxon>Gunneridae</taxon>
        <taxon>Pentapetalae</taxon>
        <taxon>rosids</taxon>
        <taxon>malvids</taxon>
        <taxon>Sapindales</taxon>
        <taxon>Sapindaceae</taxon>
        <taxon>Hippocastanoideae</taxon>
        <taxon>Acereae</taxon>
        <taxon>Acer</taxon>
    </lineage>
</organism>
<reference evidence="3" key="1">
    <citation type="journal article" date="2019" name="Gigascience">
        <title>De novo genome assembly of the endangered Acer yangbiense, a plant species with extremely small populations endemic to Yunnan Province, China.</title>
        <authorList>
            <person name="Yang J."/>
            <person name="Wariss H.M."/>
            <person name="Tao L."/>
            <person name="Zhang R."/>
            <person name="Yun Q."/>
            <person name="Hollingsworth P."/>
            <person name="Dao Z."/>
            <person name="Luo G."/>
            <person name="Guo H."/>
            <person name="Ma Y."/>
            <person name="Sun W."/>
        </authorList>
    </citation>
    <scope>NUCLEOTIDE SEQUENCE [LARGE SCALE GENOMIC DNA]</scope>
    <source>
        <strain evidence="3">cv. Malutang</strain>
    </source>
</reference>
<dbReference type="GO" id="GO:0008194">
    <property type="term" value="F:UDP-glycosyltransferase activity"/>
    <property type="evidence" value="ECO:0007669"/>
    <property type="project" value="InterPro"/>
</dbReference>
<keyword evidence="1" id="KW-0808">Transferase</keyword>
<dbReference type="PANTHER" id="PTHR48045">
    <property type="entry name" value="UDP-GLYCOSYLTRANSFERASE 72B1"/>
    <property type="match status" value="1"/>
</dbReference>
<comment type="caution">
    <text evidence="2">The sequence shown here is derived from an EMBL/GenBank/DDBJ whole genome shotgun (WGS) entry which is preliminary data.</text>
</comment>
<dbReference type="InterPro" id="IPR002213">
    <property type="entry name" value="UDP_glucos_trans"/>
</dbReference>
<evidence type="ECO:0000313" key="3">
    <source>
        <dbReference type="Proteomes" id="UP000323000"/>
    </source>
</evidence>
<dbReference type="OrthoDB" id="5835829at2759"/>
<sequence>MGSVFSLSSAQIDEMVAGLISSGVLYLWGGRENSTSRLKEVCSGGMGLVVPWCDQMRVLRHSSIGGFSTHSGLSSTFEAGFSGVPMLSSDQFPNSKLVVEDWKVGWSLRIELRANKLITREAIAKTVHKFT</sequence>
<evidence type="ECO:0000313" key="2">
    <source>
        <dbReference type="EMBL" id="TXG74451.1"/>
    </source>
</evidence>
<dbReference type="EMBL" id="VAHF01000001">
    <property type="protein sequence ID" value="TXG74451.1"/>
    <property type="molecule type" value="Genomic_DNA"/>
</dbReference>
<dbReference type="PANTHER" id="PTHR48045:SF22">
    <property type="entry name" value="UDP-GLUCURONOSYL_UDP-GLUCOSYLTRANSFERASE"/>
    <property type="match status" value="1"/>
</dbReference>
<keyword evidence="3" id="KW-1185">Reference proteome</keyword>
<dbReference type="Gene3D" id="3.40.50.2000">
    <property type="entry name" value="Glycogen Phosphorylase B"/>
    <property type="match status" value="1"/>
</dbReference>
<protein>
    <submittedName>
        <fullName evidence="2">Uncharacterized protein</fullName>
    </submittedName>
</protein>
<evidence type="ECO:0000256" key="1">
    <source>
        <dbReference type="ARBA" id="ARBA00022679"/>
    </source>
</evidence>
<gene>
    <name evidence="2" type="ORF">EZV62_003030</name>
</gene>
<dbReference type="AlphaFoldDB" id="A0A5C7IYZ2"/>
<dbReference type="Proteomes" id="UP000323000">
    <property type="component" value="Chromosome 1"/>
</dbReference>
<proteinExistence type="predicted"/>
<dbReference type="SUPFAM" id="SSF53756">
    <property type="entry name" value="UDP-Glycosyltransferase/glycogen phosphorylase"/>
    <property type="match status" value="1"/>
</dbReference>
<accession>A0A5C7IYZ2</accession>
<dbReference type="Pfam" id="PF00201">
    <property type="entry name" value="UDPGT"/>
    <property type="match status" value="1"/>
</dbReference>